<accession>A0ABV6AAQ3</accession>
<dbReference type="InterPro" id="IPR011613">
    <property type="entry name" value="GH15-like"/>
</dbReference>
<evidence type="ECO:0000259" key="2">
    <source>
        <dbReference type="Pfam" id="PF19291"/>
    </source>
</evidence>
<dbReference type="Pfam" id="PF19291">
    <property type="entry name" value="TREH_N"/>
    <property type="match status" value="1"/>
</dbReference>
<name>A0ABV6AAQ3_9PSEU</name>
<reference evidence="3 4" key="1">
    <citation type="submission" date="2024-09" db="EMBL/GenBank/DDBJ databases">
        <authorList>
            <person name="Sun Q."/>
            <person name="Mori K."/>
        </authorList>
    </citation>
    <scope>NUCLEOTIDE SEQUENCE [LARGE SCALE GENOMIC DNA]</scope>
    <source>
        <strain evidence="3 4">TBRC 7907</strain>
    </source>
</reference>
<evidence type="ECO:0000313" key="4">
    <source>
        <dbReference type="Proteomes" id="UP001589693"/>
    </source>
</evidence>
<organism evidence="3 4">
    <name type="scientific">Allokutzneria oryzae</name>
    <dbReference type="NCBI Taxonomy" id="1378989"/>
    <lineage>
        <taxon>Bacteria</taxon>
        <taxon>Bacillati</taxon>
        <taxon>Actinomycetota</taxon>
        <taxon>Actinomycetes</taxon>
        <taxon>Pseudonocardiales</taxon>
        <taxon>Pseudonocardiaceae</taxon>
        <taxon>Allokutzneria</taxon>
    </lineage>
</organism>
<dbReference type="RefSeq" id="WP_377861261.1">
    <property type="nucleotide sequence ID" value="NZ_JBHLZU010000032.1"/>
</dbReference>
<evidence type="ECO:0000259" key="1">
    <source>
        <dbReference type="Pfam" id="PF00723"/>
    </source>
</evidence>
<feature type="domain" description="GH15-like" evidence="1">
    <location>
        <begin position="214"/>
        <end position="579"/>
    </location>
</feature>
<dbReference type="GO" id="GO:0016787">
    <property type="term" value="F:hydrolase activity"/>
    <property type="evidence" value="ECO:0007669"/>
    <property type="project" value="UniProtKB-KW"/>
</dbReference>
<proteinExistence type="predicted"/>
<dbReference type="InterPro" id="IPR008928">
    <property type="entry name" value="6-hairpin_glycosidase_sf"/>
</dbReference>
<dbReference type="EMBL" id="JBHLZU010000032">
    <property type="protein sequence ID" value="MFB9909001.1"/>
    <property type="molecule type" value="Genomic_DNA"/>
</dbReference>
<dbReference type="Pfam" id="PF00723">
    <property type="entry name" value="Glyco_hydro_15"/>
    <property type="match status" value="1"/>
</dbReference>
<keyword evidence="4" id="KW-1185">Reference proteome</keyword>
<evidence type="ECO:0000313" key="3">
    <source>
        <dbReference type="EMBL" id="MFB9909001.1"/>
    </source>
</evidence>
<protein>
    <submittedName>
        <fullName evidence="3">Glycoside hydrolase family 15 protein</fullName>
    </submittedName>
</protein>
<sequence length="602" mass="67263">MSRRLEDYAVIGDTQSVALVGLGGVIDWLCLPRVDSDACFAALLGESEHGHWTVAPVGPTPSVRHRYRDDTLVLETEFTSSSGVVRLVDCMPIREARPQVLRMVEGVSGRVAMRSELALRFDYGRIRPWLRVDGRRIRAIAGPDEVIIDGDVKHLVRDGGCAADFTVAAGERIGLRLCWNGLRQGEPDEPDIPAAVRATEDWWKRWVARCQYTGDYRDAVVRSLITLKALSYAPSGAIAAAATTSLPEQLGGTRNFDYRYCWIRDATFTLLALLDAGYQDEAAAWREWLLRALAGQPRQLQIMYGVDGERRLPEIDVPWLPGYAHSTPVRIGNVAAEQFQLDVYGELMDVLHQARAHDLPSDSHAWCLQQQVMEVLESGWREPDQGLWEMRSHPRHYTYSKVMAWVGADRAVRAVEHFGLDGPLQRWKALREEISTDIMTSGYDTERRTFTQSYGSTALDAAVLLVPAVGFLPATDERMVNTVAALEHDLLDHGLLRRYSPHSDDGFPHGEGAFLACTFWLADNYILQGRVRRGRALFEQLLALRNDVGLLSEQVDPATRRLVGNIPQALSHVALVNTAYNLGSTHGPARRRGASRPRKKEV</sequence>
<dbReference type="Proteomes" id="UP001589693">
    <property type="component" value="Unassembled WGS sequence"/>
</dbReference>
<feature type="domain" description="Trehalase-like N-terminal" evidence="2">
    <location>
        <begin position="4"/>
        <end position="143"/>
    </location>
</feature>
<keyword evidence="3" id="KW-0378">Hydrolase</keyword>
<gene>
    <name evidence="3" type="ORF">ACFFQA_34110</name>
</gene>
<dbReference type="SUPFAM" id="SSF48208">
    <property type="entry name" value="Six-hairpin glycosidases"/>
    <property type="match status" value="1"/>
</dbReference>
<comment type="caution">
    <text evidence="3">The sequence shown here is derived from an EMBL/GenBank/DDBJ whole genome shotgun (WGS) entry which is preliminary data.</text>
</comment>
<dbReference type="InterPro" id="IPR045582">
    <property type="entry name" value="Trehalase-like_N"/>
</dbReference>
<dbReference type="PANTHER" id="PTHR31616">
    <property type="entry name" value="TREHALASE"/>
    <property type="match status" value="1"/>
</dbReference>
<dbReference type="PANTHER" id="PTHR31616:SF0">
    <property type="entry name" value="GLUCAN 1,4-ALPHA-GLUCOSIDASE"/>
    <property type="match status" value="1"/>
</dbReference>
<dbReference type="InterPro" id="IPR012341">
    <property type="entry name" value="6hp_glycosidase-like_sf"/>
</dbReference>
<dbReference type="Gene3D" id="1.50.10.10">
    <property type="match status" value="1"/>
</dbReference>